<feature type="transmembrane region" description="Helical" evidence="8">
    <location>
        <begin position="304"/>
        <end position="328"/>
    </location>
</feature>
<dbReference type="Gene3D" id="1.10.3430.10">
    <property type="entry name" value="Ammonium transporter AmtB like domains"/>
    <property type="match status" value="1"/>
</dbReference>
<dbReference type="InterPro" id="IPR018047">
    <property type="entry name" value="Ammonium_transpt_CS"/>
</dbReference>
<keyword evidence="3 8" id="KW-0813">Transport</keyword>
<evidence type="ECO:0000256" key="5">
    <source>
        <dbReference type="ARBA" id="ARBA00022989"/>
    </source>
</evidence>
<feature type="compositionally biased region" description="Low complexity" evidence="9">
    <location>
        <begin position="440"/>
        <end position="467"/>
    </location>
</feature>
<dbReference type="NCBIfam" id="TIGR00836">
    <property type="entry name" value="amt"/>
    <property type="match status" value="1"/>
</dbReference>
<feature type="transmembrane region" description="Helical" evidence="8">
    <location>
        <begin position="210"/>
        <end position="229"/>
    </location>
</feature>
<gene>
    <name evidence="11" type="ORF">Cvel_7340</name>
</gene>
<dbReference type="PROSITE" id="PS01219">
    <property type="entry name" value="AMMONIUM_TRANSP"/>
    <property type="match status" value="1"/>
</dbReference>
<dbReference type="FunFam" id="1.10.3430.10:FF:000010">
    <property type="entry name" value="Ammonium transporter"/>
    <property type="match status" value="1"/>
</dbReference>
<feature type="transmembrane region" description="Helical" evidence="8">
    <location>
        <begin position="372"/>
        <end position="395"/>
    </location>
</feature>
<feature type="transmembrane region" description="Helical" evidence="8">
    <location>
        <begin position="125"/>
        <end position="142"/>
    </location>
</feature>
<feature type="region of interest" description="Disordered" evidence="9">
    <location>
        <begin position="426"/>
        <end position="467"/>
    </location>
</feature>
<feature type="transmembrane region" description="Helical" evidence="8">
    <location>
        <begin position="56"/>
        <end position="75"/>
    </location>
</feature>
<dbReference type="AlphaFoldDB" id="A0A0G4HLA4"/>
<dbReference type="InterPro" id="IPR024041">
    <property type="entry name" value="NH4_transpt_AmtB-like_dom"/>
</dbReference>
<evidence type="ECO:0000256" key="3">
    <source>
        <dbReference type="ARBA" id="ARBA00022448"/>
    </source>
</evidence>
<feature type="domain" description="Ammonium transporter AmtB-like" evidence="10">
    <location>
        <begin position="21"/>
        <end position="422"/>
    </location>
</feature>
<name>A0A0G4HLA4_9ALVE</name>
<dbReference type="PANTHER" id="PTHR11730:SF6">
    <property type="entry name" value="AMMONIUM TRANSPORTER"/>
    <property type="match status" value="1"/>
</dbReference>
<evidence type="ECO:0000259" key="10">
    <source>
        <dbReference type="Pfam" id="PF00909"/>
    </source>
</evidence>
<dbReference type="EMBL" id="CDMZ01003048">
    <property type="protein sequence ID" value="CEM44930.1"/>
    <property type="molecule type" value="Genomic_DNA"/>
</dbReference>
<sequence>MAEAEAVLSIPELQEAINAFFLLVMGSMVFMMQTGFAFLCAGLIQHKNVVNILIKNLLDACVGATFYWLIGYAFAYGDDFNGFIGNSKFALEMDPSEYASWFFQFTFCATAATIVSGALAERVNFYAYICYCIALTGFIYPITTHWAWTAEGFLTIWGYVDFAGSGLVHCVGGMAALCGVIVLGPRTGRFEKETTASGRRRVKVNQFPRHSVPFVILGTFILFFGFLAFNGGSQLAVAMPDDANVVLQATINTVIAGASGCIFSLFFSASLTHFHHYSLINAACGCLGGMVAICASANEVESWAAFIIGAVGGIWTLVVSMLMLWFGLDDPVDAVAVHLGAGIWGVIAAGLFRPEVGVFRGGKGDEPGSLGWQIVGLLVIIAWVGGTCFSLFFVLKLVGILRVKPELEEEGLDMAKHGEPAYDMEPSFYQTSSHRNKSNPNFHATAAGANAAATPTHPATPAEGSAV</sequence>
<feature type="transmembrane region" description="Helical" evidence="8">
    <location>
        <begin position="98"/>
        <end position="118"/>
    </location>
</feature>
<dbReference type="SUPFAM" id="SSF111352">
    <property type="entry name" value="Ammonium transporter"/>
    <property type="match status" value="1"/>
</dbReference>
<proteinExistence type="inferred from homology"/>
<keyword evidence="6 8" id="KW-0472">Membrane</keyword>
<keyword evidence="7 8" id="KW-0924">Ammonia transport</keyword>
<protein>
    <recommendedName>
        <fullName evidence="8">Ammonium transporter</fullName>
    </recommendedName>
</protein>
<evidence type="ECO:0000256" key="9">
    <source>
        <dbReference type="SAM" id="MobiDB-lite"/>
    </source>
</evidence>
<dbReference type="PANTHER" id="PTHR11730">
    <property type="entry name" value="AMMONIUM TRANSPORTER"/>
    <property type="match status" value="1"/>
</dbReference>
<comment type="similarity">
    <text evidence="2 8">Belongs to the ammonia transporter channel (TC 1.A.11.2) family.</text>
</comment>
<comment type="subcellular location">
    <subcellularLocation>
        <location evidence="8">Cell membrane</location>
        <topology evidence="8">Multi-pass membrane protein</topology>
    </subcellularLocation>
    <subcellularLocation>
        <location evidence="1">Membrane</location>
        <topology evidence="1">Multi-pass membrane protein</topology>
    </subcellularLocation>
</comment>
<dbReference type="InterPro" id="IPR029020">
    <property type="entry name" value="Ammonium/urea_transptr"/>
</dbReference>
<dbReference type="Pfam" id="PF00909">
    <property type="entry name" value="Ammonium_transp"/>
    <property type="match status" value="1"/>
</dbReference>
<evidence type="ECO:0000313" key="11">
    <source>
        <dbReference type="EMBL" id="CEM44930.1"/>
    </source>
</evidence>
<dbReference type="GO" id="GO:0008519">
    <property type="term" value="F:ammonium channel activity"/>
    <property type="evidence" value="ECO:0007669"/>
    <property type="project" value="InterPro"/>
</dbReference>
<feature type="transmembrane region" description="Helical" evidence="8">
    <location>
        <begin position="279"/>
        <end position="298"/>
    </location>
</feature>
<evidence type="ECO:0000256" key="4">
    <source>
        <dbReference type="ARBA" id="ARBA00022692"/>
    </source>
</evidence>
<evidence type="ECO:0000256" key="2">
    <source>
        <dbReference type="ARBA" id="ARBA00005887"/>
    </source>
</evidence>
<dbReference type="InterPro" id="IPR001905">
    <property type="entry name" value="Ammonium_transpt"/>
</dbReference>
<reference evidence="11" key="1">
    <citation type="submission" date="2014-11" db="EMBL/GenBank/DDBJ databases">
        <authorList>
            <person name="Otto D Thomas"/>
            <person name="Naeem Raeece"/>
        </authorList>
    </citation>
    <scope>NUCLEOTIDE SEQUENCE</scope>
</reference>
<feature type="transmembrane region" description="Helical" evidence="8">
    <location>
        <begin position="249"/>
        <end position="267"/>
    </location>
</feature>
<feature type="transmembrane region" description="Helical" evidence="8">
    <location>
        <begin position="162"/>
        <end position="183"/>
    </location>
</feature>
<evidence type="ECO:0000256" key="7">
    <source>
        <dbReference type="ARBA" id="ARBA00023177"/>
    </source>
</evidence>
<dbReference type="GO" id="GO:0097272">
    <property type="term" value="P:ammonium homeostasis"/>
    <property type="evidence" value="ECO:0007669"/>
    <property type="project" value="TreeGrafter"/>
</dbReference>
<feature type="transmembrane region" description="Helical" evidence="8">
    <location>
        <begin position="335"/>
        <end position="352"/>
    </location>
</feature>
<evidence type="ECO:0000256" key="8">
    <source>
        <dbReference type="RuleBase" id="RU362002"/>
    </source>
</evidence>
<dbReference type="VEuPathDB" id="CryptoDB:Cvel_7340"/>
<dbReference type="GO" id="GO:0005886">
    <property type="term" value="C:plasma membrane"/>
    <property type="evidence" value="ECO:0007669"/>
    <property type="project" value="UniProtKB-SubCell"/>
</dbReference>
<evidence type="ECO:0000256" key="1">
    <source>
        <dbReference type="ARBA" id="ARBA00004141"/>
    </source>
</evidence>
<dbReference type="PhylomeDB" id="A0A0G4HLA4"/>
<keyword evidence="5 8" id="KW-1133">Transmembrane helix</keyword>
<feature type="transmembrane region" description="Helical" evidence="8">
    <location>
        <begin position="20"/>
        <end position="44"/>
    </location>
</feature>
<organism evidence="11">
    <name type="scientific">Chromera velia CCMP2878</name>
    <dbReference type="NCBI Taxonomy" id="1169474"/>
    <lineage>
        <taxon>Eukaryota</taxon>
        <taxon>Sar</taxon>
        <taxon>Alveolata</taxon>
        <taxon>Colpodellida</taxon>
        <taxon>Chromeraceae</taxon>
        <taxon>Chromera</taxon>
    </lineage>
</organism>
<keyword evidence="4 8" id="KW-0812">Transmembrane</keyword>
<evidence type="ECO:0000256" key="6">
    <source>
        <dbReference type="ARBA" id="ARBA00023136"/>
    </source>
</evidence>
<accession>A0A0G4HLA4</accession>